<gene>
    <name evidence="1" type="ORF">Slati_2370100</name>
</gene>
<dbReference type="AlphaFoldDB" id="A0AAW2WDS2"/>
<dbReference type="PANTHER" id="PTHR10775:SF193">
    <property type="entry name" value="DUF4216 DOMAIN-CONTAINING PROTEIN"/>
    <property type="match status" value="1"/>
</dbReference>
<evidence type="ECO:0000313" key="1">
    <source>
        <dbReference type="EMBL" id="KAL0438871.1"/>
    </source>
</evidence>
<comment type="caution">
    <text evidence="1">The sequence shown here is derived from an EMBL/GenBank/DDBJ whole genome shotgun (WGS) entry which is preliminary data.</text>
</comment>
<dbReference type="Pfam" id="PF02992">
    <property type="entry name" value="Transposase_21"/>
    <property type="match status" value="1"/>
</dbReference>
<sequence length="162" mass="18682">IQSPPGMCMNFKYMFMTMVIPGPSNSKHLIDVYLDSLSEELQNLWHVSVLTRDSAKNETFTMHAALMWTMNDLPAYGMASRWSTAGVIGCPVCMKDIRAFYLQNERKVARPRLTGEQIHDWVKEFSPAVEVPLSLLDGYGSKDKWTKKSIFWKLEYWSTHLI</sequence>
<dbReference type="PANTHER" id="PTHR10775">
    <property type="entry name" value="OS08G0208400 PROTEIN"/>
    <property type="match status" value="1"/>
</dbReference>
<proteinExistence type="predicted"/>
<reference evidence="1" key="1">
    <citation type="submission" date="2020-06" db="EMBL/GenBank/DDBJ databases">
        <authorList>
            <person name="Li T."/>
            <person name="Hu X."/>
            <person name="Zhang T."/>
            <person name="Song X."/>
            <person name="Zhang H."/>
            <person name="Dai N."/>
            <person name="Sheng W."/>
            <person name="Hou X."/>
            <person name="Wei L."/>
        </authorList>
    </citation>
    <scope>NUCLEOTIDE SEQUENCE</scope>
    <source>
        <strain evidence="1">KEN1</strain>
        <tissue evidence="1">Leaf</tissue>
    </source>
</reference>
<feature type="non-terminal residue" evidence="1">
    <location>
        <position position="1"/>
    </location>
</feature>
<dbReference type="InterPro" id="IPR004242">
    <property type="entry name" value="Transposase_21"/>
</dbReference>
<protein>
    <submittedName>
        <fullName evidence="1">Uncharacterized protein</fullName>
    </submittedName>
</protein>
<reference evidence="1" key="2">
    <citation type="journal article" date="2024" name="Plant">
        <title>Genomic evolution and insights into agronomic trait innovations of Sesamum species.</title>
        <authorList>
            <person name="Miao H."/>
            <person name="Wang L."/>
            <person name="Qu L."/>
            <person name="Liu H."/>
            <person name="Sun Y."/>
            <person name="Le M."/>
            <person name="Wang Q."/>
            <person name="Wei S."/>
            <person name="Zheng Y."/>
            <person name="Lin W."/>
            <person name="Duan Y."/>
            <person name="Cao H."/>
            <person name="Xiong S."/>
            <person name="Wang X."/>
            <person name="Wei L."/>
            <person name="Li C."/>
            <person name="Ma Q."/>
            <person name="Ju M."/>
            <person name="Zhao R."/>
            <person name="Li G."/>
            <person name="Mu C."/>
            <person name="Tian Q."/>
            <person name="Mei H."/>
            <person name="Zhang T."/>
            <person name="Gao T."/>
            <person name="Zhang H."/>
        </authorList>
    </citation>
    <scope>NUCLEOTIDE SEQUENCE</scope>
    <source>
        <strain evidence="1">KEN1</strain>
    </source>
</reference>
<dbReference type="EMBL" id="JACGWN010000008">
    <property type="protein sequence ID" value="KAL0438871.1"/>
    <property type="molecule type" value="Genomic_DNA"/>
</dbReference>
<accession>A0AAW2WDS2</accession>
<organism evidence="1">
    <name type="scientific">Sesamum latifolium</name>
    <dbReference type="NCBI Taxonomy" id="2727402"/>
    <lineage>
        <taxon>Eukaryota</taxon>
        <taxon>Viridiplantae</taxon>
        <taxon>Streptophyta</taxon>
        <taxon>Embryophyta</taxon>
        <taxon>Tracheophyta</taxon>
        <taxon>Spermatophyta</taxon>
        <taxon>Magnoliopsida</taxon>
        <taxon>eudicotyledons</taxon>
        <taxon>Gunneridae</taxon>
        <taxon>Pentapetalae</taxon>
        <taxon>asterids</taxon>
        <taxon>lamiids</taxon>
        <taxon>Lamiales</taxon>
        <taxon>Pedaliaceae</taxon>
        <taxon>Sesamum</taxon>
    </lineage>
</organism>
<name>A0AAW2WDS2_9LAMI</name>